<feature type="domain" description="F-box" evidence="1">
    <location>
        <begin position="2"/>
        <end position="60"/>
    </location>
</feature>
<dbReference type="Proteomes" id="UP001307849">
    <property type="component" value="Unassembled WGS sequence"/>
</dbReference>
<evidence type="ECO:0000259" key="1">
    <source>
        <dbReference type="PROSITE" id="PS50181"/>
    </source>
</evidence>
<dbReference type="PROSITE" id="PS50181">
    <property type="entry name" value="FBOX"/>
    <property type="match status" value="1"/>
</dbReference>
<proteinExistence type="predicted"/>
<dbReference type="InterPro" id="IPR001810">
    <property type="entry name" value="F-box_dom"/>
</dbReference>
<name>A0AAN8RQW8_9PEZI</name>
<gene>
    <name evidence="2" type="ORF">TWF506_003001</name>
</gene>
<protein>
    <recommendedName>
        <fullName evidence="1">F-box domain-containing protein</fullName>
    </recommendedName>
</protein>
<keyword evidence="3" id="KW-1185">Reference proteome</keyword>
<dbReference type="SUPFAM" id="SSF81383">
    <property type="entry name" value="F-box domain"/>
    <property type="match status" value="1"/>
</dbReference>
<sequence>MSLTITNLPTELLLQILTQVLSSRSFKPRDVARLASVCRRFYSIVVKYLYSNCDILLHRREIHPDVAHVVTLPRFSNETINDMLANAWRTLEAYRSHGREVKFLSLKTTRGTSLTSTPPYKGPYKLINSIPNFLTSLTPHFPTLKNLSLTDTLQTPLPIPTLITTITTILTTSPSLKHLSLSLTTLRSQETFTESQYHLQSLPSSTSQNNTNLACLESLCLDLHLTPAYPTDIPRWRRIPPSPTTPIWLLSSLPTIFPSKTLSTITSLSFIVTGHTPPRNPQQTTIIGTSTNNSSKLTLPALESLTLSVTEGCPHLFPQYVSQLSYKAISHLEILETYELNIETLLPLLKTSFPTITSLTLKKIDTRRKPLNWRFLAYLKSSILEHLKKITIYTSATVPKITNDLGTVFMGNTVLRIFRERIPLVERTMDDGSAWRAVVEFAY</sequence>
<dbReference type="Pfam" id="PF12937">
    <property type="entry name" value="F-box-like"/>
    <property type="match status" value="1"/>
</dbReference>
<dbReference type="EMBL" id="JAVHJM010000011">
    <property type="protein sequence ID" value="KAK6502421.1"/>
    <property type="molecule type" value="Genomic_DNA"/>
</dbReference>
<evidence type="ECO:0000313" key="3">
    <source>
        <dbReference type="Proteomes" id="UP001307849"/>
    </source>
</evidence>
<organism evidence="2 3">
    <name type="scientific">Arthrobotrys conoides</name>
    <dbReference type="NCBI Taxonomy" id="74498"/>
    <lineage>
        <taxon>Eukaryota</taxon>
        <taxon>Fungi</taxon>
        <taxon>Dikarya</taxon>
        <taxon>Ascomycota</taxon>
        <taxon>Pezizomycotina</taxon>
        <taxon>Orbiliomycetes</taxon>
        <taxon>Orbiliales</taxon>
        <taxon>Orbiliaceae</taxon>
        <taxon>Arthrobotrys</taxon>
    </lineage>
</organism>
<dbReference type="InterPro" id="IPR036047">
    <property type="entry name" value="F-box-like_dom_sf"/>
</dbReference>
<dbReference type="Gene3D" id="1.20.1280.50">
    <property type="match status" value="1"/>
</dbReference>
<comment type="caution">
    <text evidence="2">The sequence shown here is derived from an EMBL/GenBank/DDBJ whole genome shotgun (WGS) entry which is preliminary data.</text>
</comment>
<reference evidence="2 3" key="1">
    <citation type="submission" date="2019-10" db="EMBL/GenBank/DDBJ databases">
        <authorList>
            <person name="Palmer J.M."/>
        </authorList>
    </citation>
    <scope>NUCLEOTIDE SEQUENCE [LARGE SCALE GENOMIC DNA]</scope>
    <source>
        <strain evidence="2 3">TWF506</strain>
    </source>
</reference>
<dbReference type="AlphaFoldDB" id="A0AAN8RQW8"/>
<evidence type="ECO:0000313" key="2">
    <source>
        <dbReference type="EMBL" id="KAK6502421.1"/>
    </source>
</evidence>
<accession>A0AAN8RQW8</accession>